<proteinExistence type="predicted"/>
<dbReference type="AlphaFoldDB" id="A0A5N7CNB9"/>
<evidence type="ECO:0000313" key="4">
    <source>
        <dbReference type="Proteomes" id="UP000541154"/>
    </source>
</evidence>
<dbReference type="CDD" id="cd04301">
    <property type="entry name" value="NAT_SF"/>
    <property type="match status" value="1"/>
</dbReference>
<reference evidence="2" key="2">
    <citation type="submission" date="2019-04" db="EMBL/GenBank/DDBJ databases">
        <title>Friends and foes A comparative genomics studyof 23 Aspergillus species from section Flavi.</title>
        <authorList>
            <consortium name="DOE Joint Genome Institute"/>
            <person name="Kjaerbolling I."/>
            <person name="Vesth T."/>
            <person name="Frisvad J.C."/>
            <person name="Nybo J.L."/>
            <person name="Theobald S."/>
            <person name="Kildgaard S."/>
            <person name="Isbrandt T."/>
            <person name="Kuo A."/>
            <person name="Sato A."/>
            <person name="Lyhne E.K."/>
            <person name="Kogle M.E."/>
            <person name="Wiebenga A."/>
            <person name="Kun R.S."/>
            <person name="Lubbers R.J."/>
            <person name="Makela M.R."/>
            <person name="Barry K."/>
            <person name="Chovatia M."/>
            <person name="Clum A."/>
            <person name="Daum C."/>
            <person name="Haridas S."/>
            <person name="He G."/>
            <person name="LaButti K."/>
            <person name="Lipzen A."/>
            <person name="Mondo S."/>
            <person name="Riley R."/>
            <person name="Salamov A."/>
            <person name="Simmons B.A."/>
            <person name="Magnuson J.K."/>
            <person name="Henrissat B."/>
            <person name="Mortensen U.H."/>
            <person name="Larsen T.O."/>
            <person name="Devries R.P."/>
            <person name="Grigoriev I.V."/>
            <person name="Machida M."/>
            <person name="Baker S.E."/>
            <person name="Andersen M.R."/>
        </authorList>
    </citation>
    <scope>NUCLEOTIDE SEQUENCE [LARGE SCALE GENOMIC DNA]</scope>
    <source>
        <strain evidence="2">IBT 14317</strain>
    </source>
</reference>
<dbReference type="PANTHER" id="PTHR42791">
    <property type="entry name" value="GNAT FAMILY ACETYLTRANSFERASE"/>
    <property type="match status" value="1"/>
</dbReference>
<dbReference type="PROSITE" id="PS51186">
    <property type="entry name" value="GNAT"/>
    <property type="match status" value="1"/>
</dbReference>
<feature type="domain" description="N-acetyltransferase" evidence="1">
    <location>
        <begin position="6"/>
        <end position="198"/>
    </location>
</feature>
<evidence type="ECO:0000313" key="2">
    <source>
        <dbReference type="EMBL" id="KAE8395654.1"/>
    </source>
</evidence>
<name>A0A5N7CNB9_PETAA</name>
<dbReference type="OrthoDB" id="410198at2759"/>
<dbReference type="EMBL" id="SPNV01000067">
    <property type="protein sequence ID" value="KAF5862705.1"/>
    <property type="molecule type" value="Genomic_DNA"/>
</dbReference>
<dbReference type="GO" id="GO:0016747">
    <property type="term" value="F:acyltransferase activity, transferring groups other than amino-acyl groups"/>
    <property type="evidence" value="ECO:0007669"/>
    <property type="project" value="InterPro"/>
</dbReference>
<evidence type="ECO:0000259" key="1">
    <source>
        <dbReference type="PROSITE" id="PS51186"/>
    </source>
</evidence>
<reference evidence="3 4" key="1">
    <citation type="submission" date="2019-04" db="EMBL/GenBank/DDBJ databases">
        <title>Aspergillus burnettii sp. nov., novel species from soil in southeast Queensland.</title>
        <authorList>
            <person name="Gilchrist C.L.M."/>
            <person name="Pitt J.I."/>
            <person name="Lange L."/>
            <person name="Lacey H.J."/>
            <person name="Vuong D."/>
            <person name="Midgley D.J."/>
            <person name="Greenfield P."/>
            <person name="Bradbury M."/>
            <person name="Lacey E."/>
            <person name="Busk P.K."/>
            <person name="Pilgaard B."/>
            <person name="Chooi Y.H."/>
            <person name="Piggott A.M."/>
        </authorList>
    </citation>
    <scope>NUCLEOTIDE SEQUENCE [LARGE SCALE GENOMIC DNA]</scope>
    <source>
        <strain evidence="3 4">FRR 5400</strain>
    </source>
</reference>
<protein>
    <recommendedName>
        <fullName evidence="1">N-acetyltransferase domain-containing protein</fullName>
    </recommendedName>
</protein>
<dbReference type="InterPro" id="IPR016181">
    <property type="entry name" value="Acyl_CoA_acyltransferase"/>
</dbReference>
<dbReference type="Proteomes" id="UP000541154">
    <property type="component" value="Unassembled WGS sequence"/>
</dbReference>
<dbReference type="Proteomes" id="UP000326877">
    <property type="component" value="Unassembled WGS sequence"/>
</dbReference>
<dbReference type="InterPro" id="IPR000182">
    <property type="entry name" value="GNAT_dom"/>
</dbReference>
<dbReference type="SUPFAM" id="SSF55729">
    <property type="entry name" value="Acyl-CoA N-acyltransferases (Nat)"/>
    <property type="match status" value="1"/>
</dbReference>
<sequence>MSTASYTIRPVQASDIPALADLLYTSKLSLTINRLLFKEWPNEAIQRQNYFRAVDSIDKSEPESLTVVDKASGEIIGHLAFNRRLPVQKLEEPKPETGKQDLPDFFNPEVVTAVLSAVAELKQDTKSIDHYELTYIIVKPGYRHRGIGRDLIKYVFDKAKSAAVPVIVNAEPQTYDFFKKYRFEDTKHVDFELDKWAPPYSGFGVFRLAGMAWHP</sequence>
<accession>A0A8H6A8Y2</accession>
<gene>
    <name evidence="2" type="ORF">BDV23DRAFT_194287</name>
    <name evidence="3" type="ORF">ETB97_011247</name>
</gene>
<dbReference type="InterPro" id="IPR052523">
    <property type="entry name" value="Trichothecene_AcTrans"/>
</dbReference>
<keyword evidence="4" id="KW-1185">Reference proteome</keyword>
<dbReference type="PANTHER" id="PTHR42791:SF4">
    <property type="entry name" value="ACETYLTRANSFERASE, GNAT FAMILY FAMILY (AFU_ORTHOLOGUE AFUA_4G09540)-RELATED"/>
    <property type="match status" value="1"/>
</dbReference>
<organism evidence="2">
    <name type="scientific">Petromyces alliaceus</name>
    <name type="common">Aspergillus alliaceus</name>
    <dbReference type="NCBI Taxonomy" id="209559"/>
    <lineage>
        <taxon>Eukaryota</taxon>
        <taxon>Fungi</taxon>
        <taxon>Dikarya</taxon>
        <taxon>Ascomycota</taxon>
        <taxon>Pezizomycotina</taxon>
        <taxon>Eurotiomycetes</taxon>
        <taxon>Eurotiomycetidae</taxon>
        <taxon>Eurotiales</taxon>
        <taxon>Aspergillaceae</taxon>
        <taxon>Aspergillus</taxon>
        <taxon>Aspergillus subgen. Circumdati</taxon>
    </lineage>
</organism>
<dbReference type="Pfam" id="PF00583">
    <property type="entry name" value="Acetyltransf_1"/>
    <property type="match status" value="1"/>
</dbReference>
<dbReference type="EMBL" id="ML735218">
    <property type="protein sequence ID" value="KAE8395654.1"/>
    <property type="molecule type" value="Genomic_DNA"/>
</dbReference>
<evidence type="ECO:0000313" key="3">
    <source>
        <dbReference type="EMBL" id="KAF5862705.1"/>
    </source>
</evidence>
<dbReference type="Gene3D" id="3.40.630.30">
    <property type="match status" value="1"/>
</dbReference>
<accession>A0A5N7CNB9</accession>